<keyword evidence="1" id="KW-0472">Membrane</keyword>
<keyword evidence="1" id="KW-1133">Transmembrane helix</keyword>
<keyword evidence="1" id="KW-0812">Transmembrane</keyword>
<dbReference type="EMBL" id="JAQBIE010000015">
    <property type="protein sequence ID" value="MDB6178361.1"/>
    <property type="molecule type" value="Genomic_DNA"/>
</dbReference>
<reference evidence="2" key="1">
    <citation type="submission" date="2022-12" db="EMBL/GenBank/DDBJ databases">
        <title>Paracoccus onchidii sp. nov., isolated from a marine invertebrate from the South China Sea.</title>
        <authorList>
            <person name="Xu S."/>
            <person name="Liu Z."/>
            <person name="Xu Y."/>
        </authorList>
    </citation>
    <scope>NUCLEOTIDE SEQUENCE</scope>
    <source>
        <strain evidence="2">Z330</strain>
    </source>
</reference>
<keyword evidence="3" id="KW-1185">Reference proteome</keyword>
<dbReference type="Proteomes" id="UP001165641">
    <property type="component" value="Unassembled WGS sequence"/>
</dbReference>
<evidence type="ECO:0000313" key="3">
    <source>
        <dbReference type="Proteomes" id="UP001165641"/>
    </source>
</evidence>
<protein>
    <submittedName>
        <fullName evidence="2">DUF4381 domain-containing protein</fullName>
    </submittedName>
</protein>
<proteinExistence type="predicted"/>
<comment type="caution">
    <text evidence="2">The sequence shown here is derived from an EMBL/GenBank/DDBJ whole genome shotgun (WGS) entry which is preliminary data.</text>
</comment>
<dbReference type="RefSeq" id="WP_271889481.1">
    <property type="nucleotide sequence ID" value="NZ_JAQBIE010000015.1"/>
</dbReference>
<evidence type="ECO:0000313" key="2">
    <source>
        <dbReference type="EMBL" id="MDB6178361.1"/>
    </source>
</evidence>
<accession>A0ABT4ZG61</accession>
<name>A0ABT4ZG61_9RHOB</name>
<organism evidence="2 3">
    <name type="scientific">Paracoccus onchidii</name>
    <dbReference type="NCBI Taxonomy" id="3017813"/>
    <lineage>
        <taxon>Bacteria</taxon>
        <taxon>Pseudomonadati</taxon>
        <taxon>Pseudomonadota</taxon>
        <taxon>Alphaproteobacteria</taxon>
        <taxon>Rhodobacterales</taxon>
        <taxon>Paracoccaceae</taxon>
        <taxon>Paracoccus</taxon>
    </lineage>
</organism>
<dbReference type="Pfam" id="PF14316">
    <property type="entry name" value="DUF4381"/>
    <property type="match status" value="1"/>
</dbReference>
<sequence>MEQVDNDSLVGLLDQLVQPDPPAPVSMLPQTWGWVVVGLLVLALLGYLAHKLIKHRRANAYRREALDLLDAARDDPARIAEILRRTALVAYPRDKVAWLTGEDWLHFLDHQIDKPVFAQGPGRAIATAPYRDQAPDAALTVLAANWIRHHSRGLRE</sequence>
<feature type="transmembrane region" description="Helical" evidence="1">
    <location>
        <begin position="31"/>
        <end position="49"/>
    </location>
</feature>
<dbReference type="InterPro" id="IPR025489">
    <property type="entry name" value="DUF4381"/>
</dbReference>
<evidence type="ECO:0000256" key="1">
    <source>
        <dbReference type="SAM" id="Phobius"/>
    </source>
</evidence>
<gene>
    <name evidence="2" type="ORF">PAF17_12720</name>
</gene>